<dbReference type="Pfam" id="PF00857">
    <property type="entry name" value="Isochorismatase"/>
    <property type="match status" value="1"/>
</dbReference>
<dbReference type="SUPFAM" id="SSF52499">
    <property type="entry name" value="Isochorismatase-like hydrolases"/>
    <property type="match status" value="1"/>
</dbReference>
<keyword evidence="1" id="KW-0378">Hydrolase</keyword>
<dbReference type="PANTHER" id="PTHR43540:SF1">
    <property type="entry name" value="ISOCHORISMATASE HYDROLASE"/>
    <property type="match status" value="1"/>
</dbReference>
<dbReference type="OrthoDB" id="1157330at2"/>
<evidence type="ECO:0000313" key="3">
    <source>
        <dbReference type="EMBL" id="SDN83958.1"/>
    </source>
</evidence>
<keyword evidence="4" id="KW-1185">Reference proteome</keyword>
<evidence type="ECO:0000259" key="2">
    <source>
        <dbReference type="Pfam" id="PF00857"/>
    </source>
</evidence>
<dbReference type="InterPro" id="IPR050272">
    <property type="entry name" value="Isochorismatase-like_hydrls"/>
</dbReference>
<organism evidence="3 4">
    <name type="scientific">Pseudomonas jinjuensis</name>
    <dbReference type="NCBI Taxonomy" id="198616"/>
    <lineage>
        <taxon>Bacteria</taxon>
        <taxon>Pseudomonadati</taxon>
        <taxon>Pseudomonadota</taxon>
        <taxon>Gammaproteobacteria</taxon>
        <taxon>Pseudomonadales</taxon>
        <taxon>Pseudomonadaceae</taxon>
        <taxon>Pseudomonas</taxon>
    </lineage>
</organism>
<reference evidence="4" key="1">
    <citation type="submission" date="2016-10" db="EMBL/GenBank/DDBJ databases">
        <authorList>
            <person name="Varghese N."/>
            <person name="Submissions S."/>
        </authorList>
    </citation>
    <scope>NUCLEOTIDE SEQUENCE [LARGE SCALE GENOMIC DNA]</scope>
    <source>
        <strain evidence="4">JCM 21621</strain>
    </source>
</reference>
<evidence type="ECO:0000256" key="1">
    <source>
        <dbReference type="ARBA" id="ARBA00022801"/>
    </source>
</evidence>
<protein>
    <submittedName>
        <fullName evidence="3">Nicotinamidase-related amidase</fullName>
    </submittedName>
</protein>
<dbReference type="GO" id="GO:0016787">
    <property type="term" value="F:hydrolase activity"/>
    <property type="evidence" value="ECO:0007669"/>
    <property type="project" value="UniProtKB-KW"/>
</dbReference>
<dbReference type="STRING" id="198616.SAMN05216193_105253"/>
<dbReference type="EMBL" id="FNIJ01000005">
    <property type="protein sequence ID" value="SDN83958.1"/>
    <property type="molecule type" value="Genomic_DNA"/>
</dbReference>
<feature type="domain" description="Isochorismatase-like" evidence="2">
    <location>
        <begin position="5"/>
        <end position="178"/>
    </location>
</feature>
<dbReference type="InterPro" id="IPR036380">
    <property type="entry name" value="Isochorismatase-like_sf"/>
</dbReference>
<accession>A0A1H0ENL6</accession>
<dbReference type="InterPro" id="IPR000868">
    <property type="entry name" value="Isochorismatase-like_dom"/>
</dbReference>
<gene>
    <name evidence="3" type="ORF">SAMN05216193_105253</name>
</gene>
<sequence>MTRQALIVVDIQNDYFPGGKWTLSGIDAASDNAARLIAAARQAGDMVVHIRHEFASSDAPFFAPGTPGAEIHPKVRNQGDEPVILKNFVNSFHQTDLKPLLDSHGIEEVVIVGNMSHMCVDAVTRAAVDYGYRATVIHDACASRDLEFNGVVVPAEQVHAAFMASLAFAYAQVLSTEQYLGTQR</sequence>
<dbReference type="Gene3D" id="3.40.50.850">
    <property type="entry name" value="Isochorismatase-like"/>
    <property type="match status" value="1"/>
</dbReference>
<proteinExistence type="predicted"/>
<dbReference type="CDD" id="cd01014">
    <property type="entry name" value="nicotinamidase_related"/>
    <property type="match status" value="1"/>
</dbReference>
<evidence type="ECO:0000313" key="4">
    <source>
        <dbReference type="Proteomes" id="UP000242957"/>
    </source>
</evidence>
<dbReference type="Proteomes" id="UP000242957">
    <property type="component" value="Unassembled WGS sequence"/>
</dbReference>
<dbReference type="PANTHER" id="PTHR43540">
    <property type="entry name" value="PEROXYUREIDOACRYLATE/UREIDOACRYLATE AMIDOHYDROLASE-RELATED"/>
    <property type="match status" value="1"/>
</dbReference>
<dbReference type="AlphaFoldDB" id="A0A1H0ENL6"/>
<dbReference type="RefSeq" id="WP_084315458.1">
    <property type="nucleotide sequence ID" value="NZ_FNIJ01000005.1"/>
</dbReference>
<name>A0A1H0ENL6_9PSED</name>